<evidence type="ECO:0000313" key="2">
    <source>
        <dbReference type="Proteomes" id="UP001230649"/>
    </source>
</evidence>
<proteinExistence type="predicted"/>
<protein>
    <submittedName>
        <fullName evidence="1">Uncharacterized protein</fullName>
    </submittedName>
</protein>
<accession>A0ACC2WK02</accession>
<dbReference type="EMBL" id="JASBWS010000018">
    <property type="protein sequence ID" value="KAJ9111510.1"/>
    <property type="molecule type" value="Genomic_DNA"/>
</dbReference>
<sequence>MSTFALSATLVGHSQDVRSLHAASQNAIISGSRDSSAIVWKPSKDADKKWEIARTIPDSDGRFVSSVGSVVIGGESYVVIGSQSSTISLWSTADTESKQPAHTLIGHKHNVCALDSNDSGSIVSGSWDKTAIVWRNFKPVLHLKDHEQAVWAVKCVGEDRFLTASADKLIRLFDMQGKVVQAYRGHTDCVRALSLTVDGRGFFSAANDGNVILWSFDNPSPVKIFNGHTSFVYSVAALPNGEGVVSSGEDGTVRVWTSKNLFIPSNRRSADVAHPEGQLSQTITHPTISVWTVEVLPNGDIVSGASDGMVRVWTRSEERKATAQQVQELEHAVASRQLNKTQVGDIKHTDLPGMEALGRPGKKDGEVLMIKNNGKVEAYQWSSAGTTWQQIGEVTDAVGSGRKQVYNGIEYDYVFDVDIAEGQPPLKLPYNVRDNPYEAAQKFLSNNELPMSYVDQVVKFIESNTGGAQLGAPSSNTGFVDPFTGGSRYQPAGDGPAAGAGYSDPFTGSGAYRPGQSSAAPASEASNPFTVKVPVYFQTINVDAAKNKINEFSSSPEYSLTQEEQATLGEVYGQLKLPSVASLDSGFSENFNPATLLAMVGKWPEDKRFPLIDLCRVLCGSSAALASYQSSSGQGLVELLLQACAFDSDWPTGANKTRDTNTMLVIRALANLTKTEAGRKSLAGDRLSELLEHLAGRHTFTTFNKNIRVAFATLALNLSILAVEGTLPVQHGRALLQYISNILSSETEDAEVAYRSMVALGNLIASPAISGSLEVGDVEVAKELASGIANMIGEQRLKDLAQQI</sequence>
<name>A0ACC2WK02_9TREE</name>
<evidence type="ECO:0000313" key="1">
    <source>
        <dbReference type="EMBL" id="KAJ9111510.1"/>
    </source>
</evidence>
<reference evidence="1" key="1">
    <citation type="submission" date="2023-04" db="EMBL/GenBank/DDBJ databases">
        <title>Draft Genome sequencing of Naganishia species isolated from polar environments using Oxford Nanopore Technology.</title>
        <authorList>
            <person name="Leo P."/>
            <person name="Venkateswaran K."/>
        </authorList>
    </citation>
    <scope>NUCLEOTIDE SEQUENCE</scope>
    <source>
        <strain evidence="1">MNA-CCFEE 5262</strain>
    </source>
</reference>
<gene>
    <name evidence="1" type="ORF">QFC20_002481</name>
</gene>
<keyword evidence="2" id="KW-1185">Reference proteome</keyword>
<comment type="caution">
    <text evidence="1">The sequence shown here is derived from an EMBL/GenBank/DDBJ whole genome shotgun (WGS) entry which is preliminary data.</text>
</comment>
<organism evidence="1 2">
    <name type="scientific">Naganishia adeliensis</name>
    <dbReference type="NCBI Taxonomy" id="92952"/>
    <lineage>
        <taxon>Eukaryota</taxon>
        <taxon>Fungi</taxon>
        <taxon>Dikarya</taxon>
        <taxon>Basidiomycota</taxon>
        <taxon>Agaricomycotina</taxon>
        <taxon>Tremellomycetes</taxon>
        <taxon>Filobasidiales</taxon>
        <taxon>Filobasidiaceae</taxon>
        <taxon>Naganishia</taxon>
    </lineage>
</organism>
<dbReference type="Proteomes" id="UP001230649">
    <property type="component" value="Unassembled WGS sequence"/>
</dbReference>